<protein>
    <submittedName>
        <fullName evidence="4">Short-chain dehydrogenase</fullName>
    </submittedName>
</protein>
<dbReference type="InterPro" id="IPR002347">
    <property type="entry name" value="SDR_fam"/>
</dbReference>
<dbReference type="SMART" id="SM00822">
    <property type="entry name" value="PKS_KR"/>
    <property type="match status" value="1"/>
</dbReference>
<comment type="similarity">
    <text evidence="1">Belongs to the short-chain dehydrogenases/reductases (SDR) family.</text>
</comment>
<dbReference type="GO" id="GO:0016020">
    <property type="term" value="C:membrane"/>
    <property type="evidence" value="ECO:0007669"/>
    <property type="project" value="TreeGrafter"/>
</dbReference>
<dbReference type="OrthoDB" id="5242868at2"/>
<dbReference type="InterPro" id="IPR057326">
    <property type="entry name" value="KR_dom"/>
</dbReference>
<dbReference type="Gene3D" id="3.40.50.720">
    <property type="entry name" value="NAD(P)-binding Rossmann-like Domain"/>
    <property type="match status" value="1"/>
</dbReference>
<evidence type="ECO:0000256" key="2">
    <source>
        <dbReference type="ARBA" id="ARBA00023002"/>
    </source>
</evidence>
<organism evidence="4 5">
    <name type="scientific">Micromonospora mirobrigensis</name>
    <dbReference type="NCBI Taxonomy" id="262898"/>
    <lineage>
        <taxon>Bacteria</taxon>
        <taxon>Bacillati</taxon>
        <taxon>Actinomycetota</taxon>
        <taxon>Actinomycetes</taxon>
        <taxon>Micromonosporales</taxon>
        <taxon>Micromonosporaceae</taxon>
        <taxon>Micromonospora</taxon>
    </lineage>
</organism>
<dbReference type="EMBL" id="FMCX01000005">
    <property type="protein sequence ID" value="SCF29616.1"/>
    <property type="molecule type" value="Genomic_DNA"/>
</dbReference>
<dbReference type="GO" id="GO:0016491">
    <property type="term" value="F:oxidoreductase activity"/>
    <property type="evidence" value="ECO:0007669"/>
    <property type="project" value="UniProtKB-KW"/>
</dbReference>
<dbReference type="AlphaFoldDB" id="A0A1C4Z9L1"/>
<dbReference type="InterPro" id="IPR036291">
    <property type="entry name" value="NAD(P)-bd_dom_sf"/>
</dbReference>
<keyword evidence="5" id="KW-1185">Reference proteome</keyword>
<dbReference type="Pfam" id="PF00106">
    <property type="entry name" value="adh_short"/>
    <property type="match status" value="1"/>
</dbReference>
<dbReference type="PROSITE" id="PS00061">
    <property type="entry name" value="ADH_SHORT"/>
    <property type="match status" value="1"/>
</dbReference>
<dbReference type="SUPFAM" id="SSF51735">
    <property type="entry name" value="NAD(P)-binding Rossmann-fold domains"/>
    <property type="match status" value="1"/>
</dbReference>
<accession>A0A1C4Z9L1</accession>
<dbReference type="STRING" id="262898.GA0070564_105211"/>
<proteinExistence type="inferred from homology"/>
<evidence type="ECO:0000313" key="5">
    <source>
        <dbReference type="Proteomes" id="UP000199504"/>
    </source>
</evidence>
<evidence type="ECO:0000313" key="4">
    <source>
        <dbReference type="EMBL" id="SCF29616.1"/>
    </source>
</evidence>
<feature type="domain" description="Ketoreductase" evidence="3">
    <location>
        <begin position="3"/>
        <end position="188"/>
    </location>
</feature>
<gene>
    <name evidence="4" type="ORF">GA0070564_105211</name>
</gene>
<dbReference type="InterPro" id="IPR020904">
    <property type="entry name" value="Sc_DH/Rdtase_CS"/>
</dbReference>
<dbReference type="Proteomes" id="UP000199504">
    <property type="component" value="Unassembled WGS sequence"/>
</dbReference>
<sequence>MSRVVVIAGATSGIGRAAAREFAGRGDRLVLAARSPETLAEVRRECRDAGAEVRDVPTDVTEPGALDALAATALAEFGRIDVWVHTAAVMAYGRFEDVPAEVFDQVVRTDLLAAAGAARVALRHFKQAGGGTLILTGSVLGHVTAPYMSGYVASKWGLQGLTRALQQEARELPGVNICLVNPGSVDTPVYQQAANYLGRVGRPPLPITSAERVARAIAHCVDRPRREVSVGRANVVMRVGFTVLPGVYDVLVGPLMRLAGLSHRPVEPHDGVVFTPNPAGEAVSGGWLPDLSGLARSVGGFAASRGGRAARSLGGSALAGGTRAAKAVGDSATAVSAALLRRDG</sequence>
<dbReference type="RefSeq" id="WP_091609880.1">
    <property type="nucleotide sequence ID" value="NZ_FMCX01000005.1"/>
</dbReference>
<reference evidence="5" key="1">
    <citation type="submission" date="2016-06" db="EMBL/GenBank/DDBJ databases">
        <authorList>
            <person name="Varghese N."/>
            <person name="Submissions Spin"/>
        </authorList>
    </citation>
    <scope>NUCLEOTIDE SEQUENCE [LARGE SCALE GENOMIC DNA]</scope>
    <source>
        <strain evidence="5">DSM 44830</strain>
    </source>
</reference>
<dbReference type="PANTHER" id="PTHR44196">
    <property type="entry name" value="DEHYDROGENASE/REDUCTASE SDR FAMILY MEMBER 7B"/>
    <property type="match status" value="1"/>
</dbReference>
<keyword evidence="2" id="KW-0560">Oxidoreductase</keyword>
<dbReference type="PANTHER" id="PTHR44196:SF1">
    <property type="entry name" value="DEHYDROGENASE_REDUCTASE SDR FAMILY MEMBER 7B"/>
    <property type="match status" value="1"/>
</dbReference>
<dbReference type="PRINTS" id="PR00081">
    <property type="entry name" value="GDHRDH"/>
</dbReference>
<evidence type="ECO:0000256" key="1">
    <source>
        <dbReference type="ARBA" id="ARBA00006484"/>
    </source>
</evidence>
<name>A0A1C4Z9L1_9ACTN</name>
<evidence type="ECO:0000259" key="3">
    <source>
        <dbReference type="SMART" id="SM00822"/>
    </source>
</evidence>